<dbReference type="EMBL" id="JBHFFA010000004">
    <property type="protein sequence ID" value="KAL2629566.1"/>
    <property type="molecule type" value="Genomic_DNA"/>
</dbReference>
<sequence>MLGVSSGVPFLEVVHPNCLTVLGRPVPRDALPSEYPVVAAYLWSCVTPVEPRPQLTWPILVPVSSAILPIAGRLPILDVRIVNLWPPPPLHAHCGELQLAPRSRCAGPTLPMPPSNSAATQIAWCGTP</sequence>
<dbReference type="Proteomes" id="UP001605036">
    <property type="component" value="Unassembled WGS sequence"/>
</dbReference>
<evidence type="ECO:0000313" key="1">
    <source>
        <dbReference type="EMBL" id="KAL2629566.1"/>
    </source>
</evidence>
<dbReference type="AlphaFoldDB" id="A0ABD1YFK9"/>
<gene>
    <name evidence="1" type="ORF">R1flu_014252</name>
</gene>
<comment type="caution">
    <text evidence="1">The sequence shown here is derived from an EMBL/GenBank/DDBJ whole genome shotgun (WGS) entry which is preliminary data.</text>
</comment>
<evidence type="ECO:0000313" key="2">
    <source>
        <dbReference type="Proteomes" id="UP001605036"/>
    </source>
</evidence>
<keyword evidence="2" id="KW-1185">Reference proteome</keyword>
<accession>A0ABD1YFK9</accession>
<organism evidence="1 2">
    <name type="scientific">Riccia fluitans</name>
    <dbReference type="NCBI Taxonomy" id="41844"/>
    <lineage>
        <taxon>Eukaryota</taxon>
        <taxon>Viridiplantae</taxon>
        <taxon>Streptophyta</taxon>
        <taxon>Embryophyta</taxon>
        <taxon>Marchantiophyta</taxon>
        <taxon>Marchantiopsida</taxon>
        <taxon>Marchantiidae</taxon>
        <taxon>Marchantiales</taxon>
        <taxon>Ricciaceae</taxon>
        <taxon>Riccia</taxon>
    </lineage>
</organism>
<proteinExistence type="predicted"/>
<name>A0ABD1YFK9_9MARC</name>
<reference evidence="1 2" key="1">
    <citation type="submission" date="2024-09" db="EMBL/GenBank/DDBJ databases">
        <title>Chromosome-scale assembly of Riccia fluitans.</title>
        <authorList>
            <person name="Paukszto L."/>
            <person name="Sawicki J."/>
            <person name="Karawczyk K."/>
            <person name="Piernik-Szablinska J."/>
            <person name="Szczecinska M."/>
            <person name="Mazdziarz M."/>
        </authorList>
    </citation>
    <scope>NUCLEOTIDE SEQUENCE [LARGE SCALE GENOMIC DNA]</scope>
    <source>
        <strain evidence="1">Rf_01</strain>
        <tissue evidence="1">Aerial parts of the thallus</tissue>
    </source>
</reference>
<protein>
    <submittedName>
        <fullName evidence="1">Uncharacterized protein</fullName>
    </submittedName>
</protein>